<evidence type="ECO:0000256" key="2">
    <source>
        <dbReference type="ARBA" id="ARBA00023015"/>
    </source>
</evidence>
<comment type="caution">
    <text evidence="7">The sequence shown here is derived from an EMBL/GenBank/DDBJ whole genome shotgun (WGS) entry which is preliminary data.</text>
</comment>
<keyword evidence="4" id="KW-0804">Transcription</keyword>
<dbReference type="PANTHER" id="PTHR43133">
    <property type="entry name" value="RNA POLYMERASE ECF-TYPE SIGMA FACTO"/>
    <property type="match status" value="1"/>
</dbReference>
<dbReference type="NCBIfam" id="TIGR02937">
    <property type="entry name" value="sigma70-ECF"/>
    <property type="match status" value="1"/>
</dbReference>
<dbReference type="EMBL" id="LBUE01000010">
    <property type="protein sequence ID" value="KKQ56107.1"/>
    <property type="molecule type" value="Genomic_DNA"/>
</dbReference>
<evidence type="ECO:0000256" key="4">
    <source>
        <dbReference type="ARBA" id="ARBA00023163"/>
    </source>
</evidence>
<dbReference type="STRING" id="1618583.US75_C0010G0053"/>
<reference evidence="7 8" key="1">
    <citation type="journal article" date="2015" name="Nature">
        <title>rRNA introns, odd ribosomes, and small enigmatic genomes across a large radiation of phyla.</title>
        <authorList>
            <person name="Brown C.T."/>
            <person name="Hug L.A."/>
            <person name="Thomas B.C."/>
            <person name="Sharon I."/>
            <person name="Castelle C.J."/>
            <person name="Singh A."/>
            <person name="Wilkins M.J."/>
            <person name="Williams K.H."/>
            <person name="Banfield J.F."/>
        </authorList>
    </citation>
    <scope>NUCLEOTIDE SEQUENCE [LARGE SCALE GENOMIC DNA]</scope>
</reference>
<sequence length="180" mass="21213">MKHLDELSDEKLVQKIRSEEKELYREIIKRYEGKLLRYAGYLVRDEDKAADVVQEAFIKAYKNLNGFNINKKFSSWIYRIAHNEAMNVINKHRKTALLNEEIDLNSGIDLEDDLIKKELKEHAHYCLDQMSVIYSEPLTLYFLESRSYEEIGDILRIPMGTVAVRISRAKAIMKKICKKR</sequence>
<proteinExistence type="inferred from homology"/>
<dbReference type="GO" id="GO:0016987">
    <property type="term" value="F:sigma factor activity"/>
    <property type="evidence" value="ECO:0007669"/>
    <property type="project" value="UniProtKB-KW"/>
</dbReference>
<evidence type="ECO:0000256" key="1">
    <source>
        <dbReference type="ARBA" id="ARBA00010641"/>
    </source>
</evidence>
<dbReference type="PANTHER" id="PTHR43133:SF51">
    <property type="entry name" value="RNA POLYMERASE SIGMA FACTOR"/>
    <property type="match status" value="1"/>
</dbReference>
<dbReference type="InterPro" id="IPR036388">
    <property type="entry name" value="WH-like_DNA-bd_sf"/>
</dbReference>
<feature type="domain" description="RNA polymerase sigma-70 region 2" evidence="5">
    <location>
        <begin position="28"/>
        <end position="94"/>
    </location>
</feature>
<dbReference type="InterPro" id="IPR039425">
    <property type="entry name" value="RNA_pol_sigma-70-like"/>
</dbReference>
<comment type="similarity">
    <text evidence="1">Belongs to the sigma-70 factor family. ECF subfamily.</text>
</comment>
<dbReference type="AlphaFoldDB" id="A0A0G0IN23"/>
<dbReference type="InterPro" id="IPR013324">
    <property type="entry name" value="RNA_pol_sigma_r3/r4-like"/>
</dbReference>
<dbReference type="InterPro" id="IPR013325">
    <property type="entry name" value="RNA_pol_sigma_r2"/>
</dbReference>
<evidence type="ECO:0000256" key="3">
    <source>
        <dbReference type="ARBA" id="ARBA00023082"/>
    </source>
</evidence>
<keyword evidence="2" id="KW-0805">Transcription regulation</keyword>
<gene>
    <name evidence="7" type="ORF">US75_C0010G0053</name>
</gene>
<evidence type="ECO:0000313" key="7">
    <source>
        <dbReference type="EMBL" id="KKQ56107.1"/>
    </source>
</evidence>
<evidence type="ECO:0000259" key="5">
    <source>
        <dbReference type="Pfam" id="PF04542"/>
    </source>
</evidence>
<protein>
    <submittedName>
        <fullName evidence="7">RNA polymerase, sigma-24 subunit, ECF subfamily</fullName>
    </submittedName>
</protein>
<keyword evidence="3" id="KW-0731">Sigma factor</keyword>
<dbReference type="Gene3D" id="1.10.10.10">
    <property type="entry name" value="Winged helix-like DNA-binding domain superfamily/Winged helix DNA-binding domain"/>
    <property type="match status" value="1"/>
</dbReference>
<dbReference type="GO" id="GO:0006352">
    <property type="term" value="P:DNA-templated transcription initiation"/>
    <property type="evidence" value="ECO:0007669"/>
    <property type="project" value="InterPro"/>
</dbReference>
<dbReference type="InterPro" id="IPR007627">
    <property type="entry name" value="RNA_pol_sigma70_r2"/>
</dbReference>
<evidence type="ECO:0000313" key="8">
    <source>
        <dbReference type="Proteomes" id="UP000034096"/>
    </source>
</evidence>
<name>A0A0G0IN23_9BACT</name>
<dbReference type="SUPFAM" id="SSF88946">
    <property type="entry name" value="Sigma2 domain of RNA polymerase sigma factors"/>
    <property type="match status" value="1"/>
</dbReference>
<evidence type="ECO:0000259" key="6">
    <source>
        <dbReference type="Pfam" id="PF08281"/>
    </source>
</evidence>
<accession>A0A0G0IN23</accession>
<feature type="domain" description="RNA polymerase sigma factor 70 region 4 type 2" evidence="6">
    <location>
        <begin position="125"/>
        <end position="171"/>
    </location>
</feature>
<dbReference type="Pfam" id="PF04542">
    <property type="entry name" value="Sigma70_r2"/>
    <property type="match status" value="1"/>
</dbReference>
<organism evidence="7 8">
    <name type="scientific">Candidatus Woesebacteria bacterium GW2011_GWC1_38_13</name>
    <dbReference type="NCBI Taxonomy" id="1618583"/>
    <lineage>
        <taxon>Bacteria</taxon>
        <taxon>Candidatus Woeseibacteriota</taxon>
    </lineage>
</organism>
<dbReference type="InterPro" id="IPR014284">
    <property type="entry name" value="RNA_pol_sigma-70_dom"/>
</dbReference>
<dbReference type="Gene3D" id="1.10.1740.10">
    <property type="match status" value="1"/>
</dbReference>
<dbReference type="Proteomes" id="UP000034096">
    <property type="component" value="Unassembled WGS sequence"/>
</dbReference>
<dbReference type="SUPFAM" id="SSF88659">
    <property type="entry name" value="Sigma3 and sigma4 domains of RNA polymerase sigma factors"/>
    <property type="match status" value="1"/>
</dbReference>
<dbReference type="InterPro" id="IPR013249">
    <property type="entry name" value="RNA_pol_sigma70_r4_t2"/>
</dbReference>
<dbReference type="Pfam" id="PF08281">
    <property type="entry name" value="Sigma70_r4_2"/>
    <property type="match status" value="1"/>
</dbReference>
<dbReference type="GO" id="GO:0003677">
    <property type="term" value="F:DNA binding"/>
    <property type="evidence" value="ECO:0007669"/>
    <property type="project" value="InterPro"/>
</dbReference>